<dbReference type="SMART" id="SM00671">
    <property type="entry name" value="SEL1"/>
    <property type="match status" value="2"/>
</dbReference>
<dbReference type="Proteomes" id="UP001142055">
    <property type="component" value="Chromosome 1"/>
</dbReference>
<dbReference type="Pfam" id="PF08238">
    <property type="entry name" value="Sel1"/>
    <property type="match status" value="2"/>
</dbReference>
<gene>
    <name evidence="2" type="ORF">RDWZM_003588</name>
</gene>
<dbReference type="PANTHER" id="PTHR45011:SF1">
    <property type="entry name" value="DAP3-BINDING CELL DEATH ENHANCER 1"/>
    <property type="match status" value="1"/>
</dbReference>
<feature type="region of interest" description="Disordered" evidence="1">
    <location>
        <begin position="607"/>
        <end position="626"/>
    </location>
</feature>
<keyword evidence="3" id="KW-1185">Reference proteome</keyword>
<dbReference type="InterPro" id="IPR052748">
    <property type="entry name" value="ISR_Activator"/>
</dbReference>
<feature type="region of interest" description="Disordered" evidence="1">
    <location>
        <begin position="103"/>
        <end position="122"/>
    </location>
</feature>
<feature type="region of interest" description="Disordered" evidence="1">
    <location>
        <begin position="377"/>
        <end position="401"/>
    </location>
</feature>
<name>A0A9Q0MH71_BLOTA</name>
<feature type="compositionally biased region" description="Polar residues" evidence="1">
    <location>
        <begin position="109"/>
        <end position="118"/>
    </location>
</feature>
<comment type="caution">
    <text evidence="2">The sequence shown here is derived from an EMBL/GenBank/DDBJ whole genome shotgun (WGS) entry which is preliminary data.</text>
</comment>
<evidence type="ECO:0000256" key="1">
    <source>
        <dbReference type="SAM" id="MobiDB-lite"/>
    </source>
</evidence>
<dbReference type="PANTHER" id="PTHR45011">
    <property type="entry name" value="DAP3-BINDING CELL DEATH ENHANCER 1"/>
    <property type="match status" value="1"/>
</dbReference>
<reference evidence="2" key="1">
    <citation type="submission" date="2022-12" db="EMBL/GenBank/DDBJ databases">
        <title>Genome assemblies of Blomia tropicalis.</title>
        <authorList>
            <person name="Cui Y."/>
        </authorList>
    </citation>
    <scope>NUCLEOTIDE SEQUENCE</scope>
    <source>
        <tissue evidence="2">Adult mites</tissue>
    </source>
</reference>
<dbReference type="OMA" id="KMASIEY"/>
<dbReference type="AlphaFoldDB" id="A0A9Q0MH71"/>
<dbReference type="EMBL" id="JAPWDV010000001">
    <property type="protein sequence ID" value="KAJ6225043.1"/>
    <property type="molecule type" value="Genomic_DNA"/>
</dbReference>
<dbReference type="SUPFAM" id="SSF81901">
    <property type="entry name" value="HCP-like"/>
    <property type="match status" value="1"/>
</dbReference>
<proteinExistence type="predicted"/>
<dbReference type="InterPro" id="IPR006597">
    <property type="entry name" value="Sel1-like"/>
</dbReference>
<sequence>MWRCLYGRVKLVRYAFADSGNNTSGIITLNVQSDSRSVPKQYTIQLHTGNATNNETMTFTPNKRLNERSFNGTLITDSINGKTTTITTLSEGYYQHKTKNWGQRRNENRYGQQTNGEHSNQDGRCEFNFNSINVRLLETFGFIGTAVAVGIDVRSRINEWMPYQNRRDIHDYCHYHHHHRNNLILNGPLSNVNDQLHHNQQNAQTPVLRVLDIFNKPPTRVCSENDPCLTTIRYCGSCNICRYLFDKLLHLYVTAFPAFPASTASSILNVLPDKSSFFPKVGYNCQSDTKEQNTIEDTTDDGVVVEDVEDVTDSFCSNRKVSDTEQVQQTQDPNIRQRKKSIFHISKDENEQLKSLALEKEQSELSNACCSTSVSSSSGASSITTTTSTDTGTSTISTEPKTIGENESEDIAAVFKMASIEYADQLNNLFAIELMNRHRQDEAMQCWSSCEASSTAFFNMGVAYESGRYGKNVQPDLDRAHDCYALAASMGHREAIYNLALFYLYGKGKIKADPDRGIELLQISANKGMEVAQKFFADLQRQQALEEIRQNLQRETNVENLKRRPLRTSMIRPSASMFGCSATKLRPKHSIAEETLPLGCRLKRTNSAPNLFDMNNRTTRSSVPLM</sequence>
<accession>A0A9Q0MH71</accession>
<evidence type="ECO:0000313" key="3">
    <source>
        <dbReference type="Proteomes" id="UP001142055"/>
    </source>
</evidence>
<dbReference type="InterPro" id="IPR011990">
    <property type="entry name" value="TPR-like_helical_dom_sf"/>
</dbReference>
<protein>
    <submittedName>
        <fullName evidence="2">Uncharacterized protein</fullName>
    </submittedName>
</protein>
<dbReference type="Gene3D" id="1.25.40.10">
    <property type="entry name" value="Tetratricopeptide repeat domain"/>
    <property type="match status" value="1"/>
</dbReference>
<organism evidence="2 3">
    <name type="scientific">Blomia tropicalis</name>
    <name type="common">Mite</name>
    <dbReference type="NCBI Taxonomy" id="40697"/>
    <lineage>
        <taxon>Eukaryota</taxon>
        <taxon>Metazoa</taxon>
        <taxon>Ecdysozoa</taxon>
        <taxon>Arthropoda</taxon>
        <taxon>Chelicerata</taxon>
        <taxon>Arachnida</taxon>
        <taxon>Acari</taxon>
        <taxon>Acariformes</taxon>
        <taxon>Sarcoptiformes</taxon>
        <taxon>Astigmata</taxon>
        <taxon>Glycyphagoidea</taxon>
        <taxon>Echimyopodidae</taxon>
        <taxon>Blomia</taxon>
    </lineage>
</organism>
<feature type="compositionally biased region" description="Low complexity" evidence="1">
    <location>
        <begin position="377"/>
        <end position="398"/>
    </location>
</feature>
<evidence type="ECO:0000313" key="2">
    <source>
        <dbReference type="EMBL" id="KAJ6225043.1"/>
    </source>
</evidence>